<dbReference type="InterPro" id="IPR057479">
    <property type="entry name" value="PRP28/DDX23-like_helical"/>
</dbReference>
<dbReference type="Pfam" id="PF25430">
    <property type="entry name" value="DDX23"/>
    <property type="match status" value="1"/>
</dbReference>
<keyword evidence="8" id="KW-0508">mRNA splicing</keyword>
<dbReference type="SMART" id="SM00487">
    <property type="entry name" value="DEXDc"/>
    <property type="match status" value="1"/>
</dbReference>
<dbReference type="CDD" id="cd17945">
    <property type="entry name" value="DEADc_DDX23"/>
    <property type="match status" value="1"/>
</dbReference>
<comment type="subcellular location">
    <subcellularLocation>
        <location evidence="1">Nucleus</location>
    </subcellularLocation>
</comment>
<dbReference type="GO" id="GO:0008380">
    <property type="term" value="P:RNA splicing"/>
    <property type="evidence" value="ECO:0007669"/>
    <property type="project" value="UniProtKB-KW"/>
</dbReference>
<dbReference type="GO" id="GO:0005634">
    <property type="term" value="C:nucleus"/>
    <property type="evidence" value="ECO:0007669"/>
    <property type="project" value="UniProtKB-SubCell"/>
</dbReference>
<dbReference type="OrthoDB" id="196131at2759"/>
<dbReference type="PROSITE" id="PS00039">
    <property type="entry name" value="DEAD_ATP_HELICASE"/>
    <property type="match status" value="1"/>
</dbReference>
<proteinExistence type="inferred from homology"/>
<evidence type="ECO:0000313" key="19">
    <source>
        <dbReference type="Proteomes" id="UP001139887"/>
    </source>
</evidence>
<keyword evidence="7 14" id="KW-0067">ATP-binding</keyword>
<dbReference type="GO" id="GO:0006397">
    <property type="term" value="P:mRNA processing"/>
    <property type="evidence" value="ECO:0007669"/>
    <property type="project" value="UniProtKB-KW"/>
</dbReference>
<evidence type="ECO:0000256" key="4">
    <source>
        <dbReference type="ARBA" id="ARBA00022741"/>
    </source>
</evidence>
<dbReference type="InterPro" id="IPR027417">
    <property type="entry name" value="P-loop_NTPase"/>
</dbReference>
<feature type="domain" description="Helicase ATP-binding" evidence="16">
    <location>
        <begin position="309"/>
        <end position="504"/>
    </location>
</feature>
<evidence type="ECO:0000256" key="14">
    <source>
        <dbReference type="RuleBase" id="RU000492"/>
    </source>
</evidence>
<accession>A0A9W8I7U8</accession>
<feature type="compositionally biased region" description="Basic and acidic residues" evidence="15">
    <location>
        <begin position="226"/>
        <end position="242"/>
    </location>
</feature>
<dbReference type="GO" id="GO:0005524">
    <property type="term" value="F:ATP binding"/>
    <property type="evidence" value="ECO:0007669"/>
    <property type="project" value="UniProtKB-KW"/>
</dbReference>
<evidence type="ECO:0000256" key="8">
    <source>
        <dbReference type="ARBA" id="ARBA00023187"/>
    </source>
</evidence>
<dbReference type="InterPro" id="IPR014001">
    <property type="entry name" value="Helicase_ATP-bd"/>
</dbReference>
<evidence type="ECO:0000256" key="5">
    <source>
        <dbReference type="ARBA" id="ARBA00022801"/>
    </source>
</evidence>
<evidence type="ECO:0000256" key="13">
    <source>
        <dbReference type="PROSITE-ProRule" id="PRU00552"/>
    </source>
</evidence>
<feature type="compositionally biased region" description="Basic residues" evidence="15">
    <location>
        <begin position="121"/>
        <end position="134"/>
    </location>
</feature>
<dbReference type="EMBL" id="JANBUW010001254">
    <property type="protein sequence ID" value="KAJ2843905.1"/>
    <property type="molecule type" value="Genomic_DNA"/>
</dbReference>
<feature type="region of interest" description="Disordered" evidence="15">
    <location>
        <begin position="1"/>
        <end position="189"/>
    </location>
</feature>
<comment type="similarity">
    <text evidence="10">Belongs to the DEAD box helicase family. DDX23/PRP28 subfamily.</text>
</comment>
<feature type="compositionally biased region" description="Polar residues" evidence="15">
    <location>
        <begin position="52"/>
        <end position="62"/>
    </location>
</feature>
<dbReference type="GO" id="GO:0003676">
    <property type="term" value="F:nucleic acid binding"/>
    <property type="evidence" value="ECO:0007669"/>
    <property type="project" value="InterPro"/>
</dbReference>
<dbReference type="Proteomes" id="UP001139887">
    <property type="component" value="Unassembled WGS sequence"/>
</dbReference>
<evidence type="ECO:0000256" key="2">
    <source>
        <dbReference type="ARBA" id="ARBA00012552"/>
    </source>
</evidence>
<feature type="compositionally biased region" description="Basic and acidic residues" evidence="15">
    <location>
        <begin position="102"/>
        <end position="120"/>
    </location>
</feature>
<dbReference type="InterPro" id="IPR011545">
    <property type="entry name" value="DEAD/DEAH_box_helicase_dom"/>
</dbReference>
<dbReference type="Pfam" id="PF00270">
    <property type="entry name" value="DEAD"/>
    <property type="match status" value="1"/>
</dbReference>
<dbReference type="SUPFAM" id="SSF52540">
    <property type="entry name" value="P-loop containing nucleoside triphosphate hydrolases"/>
    <property type="match status" value="1"/>
</dbReference>
<evidence type="ECO:0000256" key="10">
    <source>
        <dbReference type="ARBA" id="ARBA00037954"/>
    </source>
</evidence>
<gene>
    <name evidence="18" type="primary">PRP28_2</name>
    <name evidence="18" type="ORF">IWW36_005383</name>
</gene>
<dbReference type="GO" id="GO:0016787">
    <property type="term" value="F:hydrolase activity"/>
    <property type="evidence" value="ECO:0007669"/>
    <property type="project" value="UniProtKB-KW"/>
</dbReference>
<feature type="compositionally biased region" description="Basic and acidic residues" evidence="15">
    <location>
        <begin position="35"/>
        <end position="51"/>
    </location>
</feature>
<evidence type="ECO:0000256" key="6">
    <source>
        <dbReference type="ARBA" id="ARBA00022806"/>
    </source>
</evidence>
<evidence type="ECO:0000256" key="1">
    <source>
        <dbReference type="ARBA" id="ARBA00004123"/>
    </source>
</evidence>
<evidence type="ECO:0000256" key="7">
    <source>
        <dbReference type="ARBA" id="ARBA00022840"/>
    </source>
</evidence>
<reference evidence="18" key="1">
    <citation type="submission" date="2022-07" db="EMBL/GenBank/DDBJ databases">
        <title>Phylogenomic reconstructions and comparative analyses of Kickxellomycotina fungi.</title>
        <authorList>
            <person name="Reynolds N.K."/>
            <person name="Stajich J.E."/>
            <person name="Barry K."/>
            <person name="Grigoriev I.V."/>
            <person name="Crous P."/>
            <person name="Smith M.E."/>
        </authorList>
    </citation>
    <scope>NUCLEOTIDE SEQUENCE</scope>
    <source>
        <strain evidence="18">NRRL 1566</strain>
    </source>
</reference>
<keyword evidence="6 14" id="KW-0347">Helicase</keyword>
<dbReference type="InterPro" id="IPR014014">
    <property type="entry name" value="RNA_helicase_DEAD_Q_motif"/>
</dbReference>
<dbReference type="GO" id="GO:0003724">
    <property type="term" value="F:RNA helicase activity"/>
    <property type="evidence" value="ECO:0007669"/>
    <property type="project" value="UniProtKB-EC"/>
</dbReference>
<protein>
    <recommendedName>
        <fullName evidence="2">RNA helicase</fullName>
        <ecNumber evidence="2">3.6.4.13</ecNumber>
    </recommendedName>
</protein>
<feature type="domain" description="DEAD-box RNA helicase Q" evidence="17">
    <location>
        <begin position="278"/>
        <end position="306"/>
    </location>
</feature>
<dbReference type="PROSITE" id="PS51195">
    <property type="entry name" value="Q_MOTIF"/>
    <property type="match status" value="1"/>
</dbReference>
<evidence type="ECO:0000313" key="18">
    <source>
        <dbReference type="EMBL" id="KAJ2843905.1"/>
    </source>
</evidence>
<dbReference type="InterPro" id="IPR000629">
    <property type="entry name" value="RNA-helicase_DEAD-box_CS"/>
</dbReference>
<dbReference type="AlphaFoldDB" id="A0A9W8I7U8"/>
<evidence type="ECO:0000256" key="15">
    <source>
        <dbReference type="SAM" id="MobiDB-lite"/>
    </source>
</evidence>
<comment type="caution">
    <text evidence="18">The sequence shown here is derived from an EMBL/GenBank/DDBJ whole genome shotgun (WGS) entry which is preliminary data.</text>
</comment>
<evidence type="ECO:0000256" key="9">
    <source>
        <dbReference type="ARBA" id="ARBA00023242"/>
    </source>
</evidence>
<comment type="subunit">
    <text evidence="11">Component of the U5 snRNP complex.</text>
</comment>
<name>A0A9W8I7U8_9FUNG</name>
<evidence type="ECO:0000256" key="12">
    <source>
        <dbReference type="ARBA" id="ARBA00047984"/>
    </source>
</evidence>
<feature type="region of interest" description="Disordered" evidence="15">
    <location>
        <begin position="219"/>
        <end position="242"/>
    </location>
</feature>
<dbReference type="EC" id="3.6.4.13" evidence="2"/>
<comment type="catalytic activity">
    <reaction evidence="12">
        <text>ATP + H2O = ADP + phosphate + H(+)</text>
        <dbReference type="Rhea" id="RHEA:13065"/>
        <dbReference type="ChEBI" id="CHEBI:15377"/>
        <dbReference type="ChEBI" id="CHEBI:15378"/>
        <dbReference type="ChEBI" id="CHEBI:30616"/>
        <dbReference type="ChEBI" id="CHEBI:43474"/>
        <dbReference type="ChEBI" id="CHEBI:456216"/>
        <dbReference type="EC" id="3.6.4.13"/>
    </reaction>
</comment>
<evidence type="ECO:0000259" key="16">
    <source>
        <dbReference type="PROSITE" id="PS51192"/>
    </source>
</evidence>
<keyword evidence="3" id="KW-0507">mRNA processing</keyword>
<evidence type="ECO:0000256" key="3">
    <source>
        <dbReference type="ARBA" id="ARBA00022664"/>
    </source>
</evidence>
<dbReference type="PROSITE" id="PS51192">
    <property type="entry name" value="HELICASE_ATP_BIND_1"/>
    <property type="match status" value="1"/>
</dbReference>
<evidence type="ECO:0000256" key="11">
    <source>
        <dbReference type="ARBA" id="ARBA00038719"/>
    </source>
</evidence>
<dbReference type="PANTHER" id="PTHR47958">
    <property type="entry name" value="ATP-DEPENDENT RNA HELICASE DBP3"/>
    <property type="match status" value="1"/>
</dbReference>
<feature type="non-terminal residue" evidence="18">
    <location>
        <position position="555"/>
    </location>
</feature>
<keyword evidence="19" id="KW-1185">Reference proteome</keyword>
<dbReference type="Gene3D" id="3.40.50.300">
    <property type="entry name" value="P-loop containing nucleotide triphosphate hydrolases"/>
    <property type="match status" value="1"/>
</dbReference>
<feature type="compositionally biased region" description="Basic residues" evidence="15">
    <location>
        <begin position="71"/>
        <end position="101"/>
    </location>
</feature>
<sequence length="555" mass="64341">SGPLSVEEALQLKRQKSEPERPVFMSKAQRAQLALERKQREADEMRREREAQVQQQLNTMHIDSTHESYSKYHRSRSPASRRSRSPASRRSRSPISRRNRSKYYDRDEDREQTKSSDRSRLPRSHKSSRSRSRSRTREFSVVGRQSTDGTGDRVLTTMEREAIRKRYLAGTSNEGKERQKRRPNNNSRRVMFEWDASEDTSQDISDLYQSRIQEPRGSLMFGRGRIGGEPRKLSKHGDEDNRHWSEKQLDEMQDRDWRIFKEDYSISCKGGMIPRPYRSWQESDIPRSILRVVEDIGYREPTPIQRQAIPIGLQNRDLIGIAETGSGKTASFLIPMLSFIMTRPPMNERNMMDGPYALILAPTRELAQQIESETHKFARRLGFKCVSIVGGHDIEKQSFALRNGCEIVIATPGRLRDCIDRRVLVLNQCTYVVMDEADRMVDMGFEDDVNFILDALPVSNEKPQDYMESDDLTFKYRQTTMFSATMPPIVERMARKYLRKPATVIIGVAGKAVDTVEQRVEFIAGEERRKQRLMSLLNQHISAAPIIIFVNLKKM</sequence>
<feature type="non-terminal residue" evidence="18">
    <location>
        <position position="1"/>
    </location>
</feature>
<evidence type="ECO:0000259" key="17">
    <source>
        <dbReference type="PROSITE" id="PS51195"/>
    </source>
</evidence>
<feature type="short sequence motif" description="Q motif" evidence="13">
    <location>
        <begin position="278"/>
        <end position="306"/>
    </location>
</feature>
<keyword evidence="9" id="KW-0539">Nucleus</keyword>
<organism evidence="18 19">
    <name type="scientific">Coemansia brasiliensis</name>
    <dbReference type="NCBI Taxonomy" id="2650707"/>
    <lineage>
        <taxon>Eukaryota</taxon>
        <taxon>Fungi</taxon>
        <taxon>Fungi incertae sedis</taxon>
        <taxon>Zoopagomycota</taxon>
        <taxon>Kickxellomycotina</taxon>
        <taxon>Kickxellomycetes</taxon>
        <taxon>Kickxellales</taxon>
        <taxon>Kickxellaceae</taxon>
        <taxon>Coemansia</taxon>
    </lineage>
</organism>
<dbReference type="FunFam" id="3.40.50.300:FF:000322">
    <property type="entry name" value="probable ATP-dependent RNA helicase DDX23"/>
    <property type="match status" value="1"/>
</dbReference>
<keyword evidence="4 14" id="KW-0547">Nucleotide-binding</keyword>
<keyword evidence="5 14" id="KW-0378">Hydrolase</keyword>